<protein>
    <submittedName>
        <fullName evidence="8">Choline/carnitine acyltransferase domain-containing protein</fullName>
    </submittedName>
</protein>
<feature type="domain" description="Choline/carnitine acyltransferase" evidence="6">
    <location>
        <begin position="1432"/>
        <end position="2018"/>
    </location>
</feature>
<proteinExistence type="inferred from homology"/>
<keyword evidence="7" id="KW-1185">Reference proteome</keyword>
<feature type="region of interest" description="Disordered" evidence="5">
    <location>
        <begin position="642"/>
        <end position="675"/>
    </location>
</feature>
<dbReference type="InterPro" id="IPR023213">
    <property type="entry name" value="CAT-like_dom_sf"/>
</dbReference>
<dbReference type="InterPro" id="IPR039551">
    <property type="entry name" value="Cho/carn_acyl_trans"/>
</dbReference>
<reference evidence="8" key="1">
    <citation type="submission" date="2024-02" db="UniProtKB">
        <authorList>
            <consortium name="WormBaseParasite"/>
        </authorList>
    </citation>
    <scope>IDENTIFICATION</scope>
</reference>
<organism evidence="7 8">
    <name type="scientific">Mesorhabditis belari</name>
    <dbReference type="NCBI Taxonomy" id="2138241"/>
    <lineage>
        <taxon>Eukaryota</taxon>
        <taxon>Metazoa</taxon>
        <taxon>Ecdysozoa</taxon>
        <taxon>Nematoda</taxon>
        <taxon>Chromadorea</taxon>
        <taxon>Rhabditida</taxon>
        <taxon>Rhabditina</taxon>
        <taxon>Rhabditomorpha</taxon>
        <taxon>Rhabditoidea</taxon>
        <taxon>Rhabditidae</taxon>
        <taxon>Mesorhabditinae</taxon>
        <taxon>Mesorhabditis</taxon>
    </lineage>
</organism>
<feature type="compositionally biased region" description="Polar residues" evidence="5">
    <location>
        <begin position="776"/>
        <end position="801"/>
    </location>
</feature>
<dbReference type="InterPro" id="IPR042231">
    <property type="entry name" value="Cho/carn_acyl_trans_2"/>
</dbReference>
<evidence type="ECO:0000313" key="7">
    <source>
        <dbReference type="Proteomes" id="UP000887575"/>
    </source>
</evidence>
<dbReference type="GO" id="GO:0005739">
    <property type="term" value="C:mitochondrion"/>
    <property type="evidence" value="ECO:0007669"/>
    <property type="project" value="TreeGrafter"/>
</dbReference>
<dbReference type="Gene3D" id="3.30.559.10">
    <property type="entry name" value="Chloramphenicol acetyltransferase-like domain"/>
    <property type="match status" value="1"/>
</dbReference>
<dbReference type="WBParaSite" id="MBELARI_LOCUS5461">
    <property type="protein sequence ID" value="MBELARI_LOCUS5461"/>
    <property type="gene ID" value="MBELARI_LOCUS5461"/>
</dbReference>
<keyword evidence="3" id="KW-0012">Acyltransferase</keyword>
<evidence type="ECO:0000259" key="6">
    <source>
        <dbReference type="Pfam" id="PF00755"/>
    </source>
</evidence>
<accession>A0AAF3FF18</accession>
<feature type="compositionally biased region" description="Acidic residues" evidence="5">
    <location>
        <begin position="915"/>
        <end position="927"/>
    </location>
</feature>
<evidence type="ECO:0000256" key="5">
    <source>
        <dbReference type="SAM" id="MobiDB-lite"/>
    </source>
</evidence>
<feature type="active site" description="Proton acceptor" evidence="4">
    <location>
        <position position="1753"/>
    </location>
</feature>
<keyword evidence="2" id="KW-0808">Transferase</keyword>
<evidence type="ECO:0000256" key="4">
    <source>
        <dbReference type="PIRSR" id="PIRSR600542-1"/>
    </source>
</evidence>
<dbReference type="PANTHER" id="PTHR22589">
    <property type="entry name" value="CARNITINE O-ACYLTRANSFERASE"/>
    <property type="match status" value="1"/>
</dbReference>
<dbReference type="InterPro" id="IPR000542">
    <property type="entry name" value="Carn_acyl_trans"/>
</dbReference>
<dbReference type="GO" id="GO:0006635">
    <property type="term" value="P:fatty acid beta-oxidation"/>
    <property type="evidence" value="ECO:0007669"/>
    <property type="project" value="TreeGrafter"/>
</dbReference>
<sequence length="2030" mass="230774">MDIGHMAQNVCREISREISQDLRVRWCSDENVRPNSSFQEPRPWKNGDFSALKTSVLLPQNLRHRRSLTEPRVRSLSASPGKSRILREMSPHQKNIRPIKGSPIKTRANLLPADHHTNKCMTAQRLYEMNVKEEMGSYEEFEQKRQAQLKKQRKANWSVDFAFGETRWQEKLVAEGPFKEELDDNDENLNVTPEMEAPFDLKMYFTPAAHLNMDDSFKTTIGSPSYLNRSRDTTFDQTLESNEQRLDSLIHRLNRSTEKLVTSFQETTKIFDKREKLFNKVLSPKEKEWKSPRKGVQFTPFDSEYRQSLPASTTFEIHNNVRIEDSRVSYEPAICSILAKQLDTSTHLSNLEKNLHGLVEVVSKVEKLQKTPIKNGEDEIRRRLLKILQDEMKVTDMALDHLLDRRFLRGTIEKATRQTGNGSTNIWKTAISQIHTWRMRLQQLAKQCHKLTSDIRNEKLSMKDFEAALTSIRRELALIRVEVFQLPHEMTQTLPWNNVSYQSMINQSHQREENGMNESQHENPRLRYAGRLDHSQITEASISDFEIKENASSFMNRSHSESINSSRGPIRFSYQTQEVPSALRKELEEKRRLAETINKNISEKTITSIQKQIAAHEEYIRESKPLLEMLADRSEKLVREIDEPKPHLLEDKASQVDRVSSVQQEEAPILSMSSVEESELSTASSTSIPAATSYFGDNIPKLDLSSLDHEVPVNIQMYEETPMEEDYTSSSDLTPRASPIREIETHLSQSMKEVEERERTPVMTTPKVHSIEMKTPSPSQLSEKIKTPTSSPKVKTPLSSKISEKSKTPMSTPKVDTPLSSQLSEKLKTPMSTPKEEIQEDEILSEIEDSATPKSAPKTVFETNDLEESLIFSASSSSSMKKETPKSVISEKNQQSESSVFEEKTRTPTKSIEVFEMEGENNTELDEVLNKTPTPSSVSSSERQEIVNESMKDISSFAPQEISQINSEFDEMSITPSIREDEMLILSESDVLSMRTPKEDQILESPVTTFKNEIVSPNKNSLIEDSKGIEEKEKKPIENVGPTRRDLIDELLNSFTRLSTNDSPRGARSPRIFETSLLSPRMKSPRANTISSFTPPSSSPRSKIAENIGNQVVEYELKKALFEAHSTSMDESLEDILGIKRIIKNRDQKKISPRLETLIDEEEPLFQSSKPVAEFDRIFDTPRKAFPSPPSSASSSSTQPDHSLIRTEKGAQALMEKLAKQVSEKIVDGTTMSNSEILSILQDLEKKITIEEETRQFGDLLYECAMDEGRRLICLDKDITSKSLESFIKKALLQFMPLDPDVVYSTRKYQTGSNESKVSFPNGLSTDDKRANMVLRQIIIDDDKRFKEELETTKKMNIDKMTANLLDESVKEAITSLHEMGKIVEGMMLRPSAYRFAASTRSVHKLADGTDYQYIHRSELPSYHFQKSLRRLPIPKLADTANRYIASAKAVLSDADFTRAEKLMRDFEKNEAPELQQELLKYDRHHKDTSYISEPWFDIYLRSRAPCPVNYNPFMMYAPDPNPKFNHQLTRATNFAISYARIRRALDEEVLAPEVFHLNPKKSDTKFFRTVCKSLPPSLSWFGAVAFKAFPLDMSQYKSLFCGSRLPKKEKDVLYLDRSQKHFAVLHGGRVYTVRLFDDNGHIIQPERVHASLASILSQSSANADESVGALTAADRDTWAVAREELEGLGNAETLRAVDGAMFVLCLDSLKTEDHKRQVQSLLIGDNASNRWFDKCFQLIVDGNGMATINFEHSWGDGVAVLRLMEESFKDTNKHHFVSPDDKPGTPQDDDLKELKFNLNDSVKQKIVNVQKKHVDDCKDLDFATVEYKNLNRDLIKKTKLSPDAVMQLAIQMAYYNAYKEFVPTYESCSTAAFLKGRTECMRSATSATREAVLALSSNRLEGIQELLKKCSDVHSQLVKEASMGQGFDRHLLGLRITAERLNRSVPEFFKDATYNRMGHFVLSTSTLSTETIVFGGFGPVVTDGFGVGYNVVPSKLGAVISSNKSKKLAQNFADSLTDSLDILRGVLVK</sequence>
<feature type="compositionally biased region" description="Low complexity" evidence="5">
    <location>
        <begin position="1091"/>
        <end position="1102"/>
    </location>
</feature>
<comment type="similarity">
    <text evidence="1">Belongs to the carnitine/choline acetyltransferase family.</text>
</comment>
<dbReference type="PANTHER" id="PTHR22589:SF16">
    <property type="entry name" value="CARNITINE O-PALMITOYLTRANSFERASE 2, MITOCHONDRIAL"/>
    <property type="match status" value="1"/>
</dbReference>
<evidence type="ECO:0000256" key="3">
    <source>
        <dbReference type="ARBA" id="ARBA00023315"/>
    </source>
</evidence>
<dbReference type="FunFam" id="1.10.275.20:FF:000001">
    <property type="entry name" value="carnitine O-palmitoyltransferase 2, mitochondrial"/>
    <property type="match status" value="1"/>
</dbReference>
<dbReference type="SUPFAM" id="SSF52777">
    <property type="entry name" value="CoA-dependent acyltransferases"/>
    <property type="match status" value="2"/>
</dbReference>
<feature type="region of interest" description="Disordered" evidence="5">
    <location>
        <begin position="1084"/>
        <end position="1103"/>
    </location>
</feature>
<dbReference type="Pfam" id="PF00755">
    <property type="entry name" value="Carn_acyltransf"/>
    <property type="match status" value="1"/>
</dbReference>
<dbReference type="Gene3D" id="3.30.559.70">
    <property type="entry name" value="Choline/Carnitine o-acyltransferase, domain 2"/>
    <property type="match status" value="1"/>
</dbReference>
<name>A0AAF3FF18_9BILA</name>
<feature type="region of interest" description="Disordered" evidence="5">
    <location>
        <begin position="1181"/>
        <end position="1204"/>
    </location>
</feature>
<evidence type="ECO:0000256" key="1">
    <source>
        <dbReference type="ARBA" id="ARBA00005232"/>
    </source>
</evidence>
<dbReference type="GO" id="GO:0004095">
    <property type="term" value="F:carnitine O-palmitoyltransferase activity"/>
    <property type="evidence" value="ECO:0007669"/>
    <property type="project" value="TreeGrafter"/>
</dbReference>
<evidence type="ECO:0000313" key="8">
    <source>
        <dbReference type="WBParaSite" id="MBELARI_LOCUS5461"/>
    </source>
</evidence>
<feature type="compositionally biased region" description="Polar residues" evidence="5">
    <location>
        <begin position="931"/>
        <end position="941"/>
    </location>
</feature>
<dbReference type="Proteomes" id="UP000887575">
    <property type="component" value="Unassembled WGS sequence"/>
</dbReference>
<dbReference type="PROSITE" id="PS00440">
    <property type="entry name" value="ACYLTRANSF_C_2"/>
    <property type="match status" value="1"/>
</dbReference>
<feature type="region of interest" description="Disordered" evidence="5">
    <location>
        <begin position="771"/>
        <end position="839"/>
    </location>
</feature>
<feature type="compositionally biased region" description="Polar residues" evidence="5">
    <location>
        <begin position="890"/>
        <end position="899"/>
    </location>
</feature>
<feature type="compositionally biased region" description="Basic and acidic residues" evidence="5">
    <location>
        <begin position="642"/>
        <end position="655"/>
    </location>
</feature>
<evidence type="ECO:0000256" key="2">
    <source>
        <dbReference type="ARBA" id="ARBA00022679"/>
    </source>
</evidence>
<feature type="region of interest" description="Disordered" evidence="5">
    <location>
        <begin position="874"/>
        <end position="947"/>
    </location>
</feature>